<dbReference type="AlphaFoldDB" id="A0A7Z2V8Z7"/>
<evidence type="ECO:0000256" key="2">
    <source>
        <dbReference type="ARBA" id="ARBA00004993"/>
    </source>
</evidence>
<evidence type="ECO:0000256" key="9">
    <source>
        <dbReference type="ARBA" id="ARBA00031996"/>
    </source>
</evidence>
<evidence type="ECO:0000256" key="13">
    <source>
        <dbReference type="PIRSR" id="PIRSR603542-2"/>
    </source>
</evidence>
<feature type="binding site" evidence="12">
    <location>
        <begin position="111"/>
        <end position="112"/>
    </location>
    <ligand>
        <name>CoA</name>
        <dbReference type="ChEBI" id="CHEBI:57287"/>
    </ligand>
</feature>
<dbReference type="GO" id="GO:0005886">
    <property type="term" value="C:plasma membrane"/>
    <property type="evidence" value="ECO:0007669"/>
    <property type="project" value="TreeGrafter"/>
</dbReference>
<feature type="binding site" evidence="12">
    <location>
        <position position="186"/>
    </location>
    <ligand>
        <name>CoA</name>
        <dbReference type="ChEBI" id="CHEBI:57287"/>
    </ligand>
</feature>
<evidence type="ECO:0000256" key="4">
    <source>
        <dbReference type="ARBA" id="ARBA00011503"/>
    </source>
</evidence>
<evidence type="ECO:0000256" key="8">
    <source>
        <dbReference type="ARBA" id="ARBA00029894"/>
    </source>
</evidence>
<feature type="binding site" evidence="12">
    <location>
        <position position="133"/>
    </location>
    <ligand>
        <name>CoA</name>
        <dbReference type="ChEBI" id="CHEBI:57287"/>
    </ligand>
</feature>
<dbReference type="GO" id="GO:0009366">
    <property type="term" value="C:enterobactin synthetase complex"/>
    <property type="evidence" value="ECO:0007669"/>
    <property type="project" value="InterPro"/>
</dbReference>
<evidence type="ECO:0000256" key="11">
    <source>
        <dbReference type="ARBA" id="ARBA00049191"/>
    </source>
</evidence>
<dbReference type="GO" id="GO:0009239">
    <property type="term" value="P:enterobactin biosynthetic process"/>
    <property type="evidence" value="ECO:0007669"/>
    <property type="project" value="UniProtKB-UniPathway"/>
</dbReference>
<dbReference type="PANTHER" id="PTHR38096:SF1">
    <property type="entry name" value="ENTEROBACTIN SYNTHASE COMPONENT D"/>
    <property type="match status" value="1"/>
</dbReference>
<evidence type="ECO:0000259" key="14">
    <source>
        <dbReference type="Pfam" id="PF01648"/>
    </source>
</evidence>
<sequence length="249" mass="26926">MDSALAASLPGLHQHWHYTLPWPDGTALSVQVLAFGRDDFAIEAFTQAGIACPAAIARSVRKRQAEYFFGRLAARQAMRQQALIDPAIAVQVGTGGAREPLWPPGIIGSISHTERLAAAAVVPAQSRRGIGIDLEHLVSPEARDALLGAVVNSVELELLHAVQTSSRWTRDALLTLVFSAKESLFKASFAAVGRYFDFSAAQLVQVQPAAGRLQLRLCETLCPQLPAGELCTIGFAWVDAQTVITYRLW</sequence>
<evidence type="ECO:0000256" key="10">
    <source>
        <dbReference type="ARBA" id="ARBA00049176"/>
    </source>
</evidence>
<comment type="catalytic activity">
    <reaction evidence="10">
        <text>apo-[aryl-carrier protein] + CoA = holo-[aryl-carrier protein] + adenosine 3',5'-bisphosphate + H(+)</text>
        <dbReference type="Rhea" id="RHEA:48404"/>
        <dbReference type="Rhea" id="RHEA-COMP:15903"/>
        <dbReference type="Rhea" id="RHEA-COMP:17557"/>
        <dbReference type="ChEBI" id="CHEBI:15378"/>
        <dbReference type="ChEBI" id="CHEBI:29999"/>
        <dbReference type="ChEBI" id="CHEBI:57287"/>
        <dbReference type="ChEBI" id="CHEBI:58343"/>
        <dbReference type="ChEBI" id="CHEBI:64479"/>
    </reaction>
</comment>
<organism evidence="16 17">
    <name type="scientific">Xanthomonas campestris pv. badrii</name>
    <dbReference type="NCBI Taxonomy" id="149696"/>
    <lineage>
        <taxon>Bacteria</taxon>
        <taxon>Pseudomonadati</taxon>
        <taxon>Pseudomonadota</taxon>
        <taxon>Gammaproteobacteria</taxon>
        <taxon>Lysobacterales</taxon>
        <taxon>Lysobacteraceae</taxon>
        <taxon>Xanthomonas</taxon>
    </lineage>
</organism>
<dbReference type="Proteomes" id="UP000503498">
    <property type="component" value="Chromosome"/>
</dbReference>
<dbReference type="PRINTS" id="PR01399">
    <property type="entry name" value="ENTSNTHTASED"/>
</dbReference>
<dbReference type="UniPathway" id="UPA00017"/>
<evidence type="ECO:0000256" key="7">
    <source>
        <dbReference type="ARBA" id="ARBA00023191"/>
    </source>
</evidence>
<feature type="domain" description="4'-phosphopantetheinyl transferase" evidence="14">
    <location>
        <begin position="129"/>
        <end position="214"/>
    </location>
</feature>
<feature type="binding site" evidence="13">
    <location>
        <position position="133"/>
    </location>
    <ligand>
        <name>Mg(2+)</name>
        <dbReference type="ChEBI" id="CHEBI:18420"/>
    </ligand>
</feature>
<dbReference type="InterPro" id="IPR003542">
    <property type="entry name" value="Enbac_synth_compD-like"/>
</dbReference>
<dbReference type="InterPro" id="IPR008278">
    <property type="entry name" value="4-PPantetheinyl_Trfase_dom"/>
</dbReference>
<gene>
    <name evidence="16" type="ORF">HG421_05820</name>
</gene>
<feature type="binding site" evidence="12">
    <location>
        <position position="182"/>
    </location>
    <ligand>
        <name>CoA</name>
        <dbReference type="ChEBI" id="CHEBI:57287"/>
    </ligand>
</feature>
<feature type="binding site" evidence="13">
    <location>
        <position position="135"/>
    </location>
    <ligand>
        <name>Mg(2+)</name>
        <dbReference type="ChEBI" id="CHEBI:18420"/>
    </ligand>
</feature>
<evidence type="ECO:0000259" key="15">
    <source>
        <dbReference type="Pfam" id="PF17837"/>
    </source>
</evidence>
<dbReference type="PANTHER" id="PTHR38096">
    <property type="entry name" value="ENTEROBACTIN SYNTHASE COMPONENT D"/>
    <property type="match status" value="1"/>
</dbReference>
<feature type="binding site" evidence="12">
    <location>
        <position position="63"/>
    </location>
    <ligand>
        <name>CoA</name>
        <dbReference type="ChEBI" id="CHEBI:57287"/>
    </ligand>
</feature>
<keyword evidence="6 16" id="KW-0808">Transferase</keyword>
<dbReference type="RefSeq" id="WP_169705606.1">
    <property type="nucleotide sequence ID" value="NZ_CP051651.1"/>
</dbReference>
<proteinExistence type="inferred from homology"/>
<dbReference type="Gene3D" id="3.90.470.20">
    <property type="entry name" value="4'-phosphopantetheinyl transferase domain"/>
    <property type="match status" value="1"/>
</dbReference>
<evidence type="ECO:0000256" key="3">
    <source>
        <dbReference type="ARBA" id="ARBA00008342"/>
    </source>
</evidence>
<evidence type="ECO:0000256" key="6">
    <source>
        <dbReference type="ARBA" id="ARBA00022679"/>
    </source>
</evidence>
<evidence type="ECO:0000313" key="16">
    <source>
        <dbReference type="EMBL" id="QJD67285.1"/>
    </source>
</evidence>
<dbReference type="InterPro" id="IPR041354">
    <property type="entry name" value="4PPT_N"/>
</dbReference>
<comment type="similarity">
    <text evidence="3">Belongs to the P-Pant transferase superfamily. EntD family.</text>
</comment>
<dbReference type="GO" id="GO:0000287">
    <property type="term" value="F:magnesium ion binding"/>
    <property type="evidence" value="ECO:0007669"/>
    <property type="project" value="InterPro"/>
</dbReference>
<dbReference type="Pfam" id="PF01648">
    <property type="entry name" value="ACPS"/>
    <property type="match status" value="1"/>
</dbReference>
<evidence type="ECO:0000256" key="5">
    <source>
        <dbReference type="ARBA" id="ARBA00019087"/>
    </source>
</evidence>
<comment type="catalytic activity">
    <reaction evidence="11">
        <text>apo-[peptidyl-carrier protein] + CoA = holo-[peptidyl-carrier protein] + adenosine 3',5'-bisphosphate + H(+)</text>
        <dbReference type="Rhea" id="RHEA:46228"/>
        <dbReference type="Rhea" id="RHEA-COMP:11479"/>
        <dbReference type="Rhea" id="RHEA-COMP:11480"/>
        <dbReference type="ChEBI" id="CHEBI:15378"/>
        <dbReference type="ChEBI" id="CHEBI:29999"/>
        <dbReference type="ChEBI" id="CHEBI:57287"/>
        <dbReference type="ChEBI" id="CHEBI:58343"/>
        <dbReference type="ChEBI" id="CHEBI:64479"/>
    </reaction>
</comment>
<keyword evidence="7" id="KW-0259">Enterobactin biosynthesis</keyword>
<dbReference type="EMBL" id="CP051651">
    <property type="protein sequence ID" value="QJD67285.1"/>
    <property type="molecule type" value="Genomic_DNA"/>
</dbReference>
<evidence type="ECO:0000256" key="12">
    <source>
        <dbReference type="PIRSR" id="PIRSR603542-1"/>
    </source>
</evidence>
<comment type="pathway">
    <text evidence="2">Siderophore biosynthesis; enterobactin biosynthesis.</text>
</comment>
<keyword evidence="13" id="KW-0460">Magnesium</keyword>
<reference evidence="16 17" key="1">
    <citation type="submission" date="2020-04" db="EMBL/GenBank/DDBJ databases">
        <title>Genome-Wide Identification of 5-Methylcytosine Sites in Bacterial Genomes By High-Throughput Sequencing of MspJI Restriction Fragments.</title>
        <authorList>
            <person name="Wu V."/>
        </authorList>
    </citation>
    <scope>NUCLEOTIDE SEQUENCE [LARGE SCALE GENOMIC DNA]</scope>
    <source>
        <strain evidence="16 17">NEB122</strain>
    </source>
</reference>
<dbReference type="InterPro" id="IPR037143">
    <property type="entry name" value="4-PPantetheinyl_Trfase_dom_sf"/>
</dbReference>
<evidence type="ECO:0000313" key="17">
    <source>
        <dbReference type="Proteomes" id="UP000503498"/>
    </source>
</evidence>
<comment type="subunit">
    <text evidence="4">EntB, EntD, EntE, and EntF form a multienzyme complex called enterobactin synthase.</text>
</comment>
<feature type="binding site" evidence="12">
    <location>
        <position position="71"/>
    </location>
    <ligand>
        <name>CoA</name>
        <dbReference type="ChEBI" id="CHEBI:57287"/>
    </ligand>
</feature>
<reference evidence="16 17" key="2">
    <citation type="submission" date="2020-04" db="EMBL/GenBank/DDBJ databases">
        <authorList>
            <person name="Fomenkov A."/>
            <person name="Anton B.P."/>
            <person name="Roberts R.J."/>
        </authorList>
    </citation>
    <scope>NUCLEOTIDE SEQUENCE [LARGE SCALE GENOMIC DNA]</scope>
    <source>
        <strain evidence="16 17">NEB122</strain>
    </source>
</reference>
<feature type="domain" description="4'-phosphopantetheinyl transferase N-terminal" evidence="15">
    <location>
        <begin position="54"/>
        <end position="121"/>
    </location>
</feature>
<protein>
    <recommendedName>
        <fullName evidence="5">Enterobactin synthase component D</fullName>
    </recommendedName>
    <alternativeName>
        <fullName evidence="8">4'-phosphopantetheinyl transferase EntD</fullName>
    </alternativeName>
    <alternativeName>
        <fullName evidence="9">Enterochelin synthase D</fullName>
    </alternativeName>
</protein>
<dbReference type="SUPFAM" id="SSF56214">
    <property type="entry name" value="4'-phosphopantetheinyl transferase"/>
    <property type="match status" value="1"/>
</dbReference>
<dbReference type="Pfam" id="PF17837">
    <property type="entry name" value="4PPT_N"/>
    <property type="match status" value="1"/>
</dbReference>
<accession>A0A7Z2V8Z7</accession>
<dbReference type="GO" id="GO:0008897">
    <property type="term" value="F:holo-[acyl-carrier-protein] synthase activity"/>
    <property type="evidence" value="ECO:0007669"/>
    <property type="project" value="InterPro"/>
</dbReference>
<comment type="cofactor">
    <cofactor evidence="13">
        <name>Mg(2+)</name>
        <dbReference type="ChEBI" id="CHEBI:18420"/>
    </cofactor>
</comment>
<keyword evidence="13" id="KW-0479">Metal-binding</keyword>
<evidence type="ECO:0000256" key="1">
    <source>
        <dbReference type="ARBA" id="ARBA00003937"/>
    </source>
</evidence>
<comment type="function">
    <text evidence="1">Involved in the biosynthesis of the siderophore enterobactin (enterochelin), which is a macrocyclic trimeric lactone of N-(2,3-dihydroxybenzoyl)-serine. The serine trilactone serves as a scaffolding for the three catechol functionalities that provide hexadentate coordination for the tightly ligated iron(2+) atoms. Plays an essential role in the assembly of the enterobactin by catalyzing the transfer of the 4'-phosphopantetheine (Ppant) moiety from coenzyme A to the apo-domains of both EntB (ArCP domain) and EntF (PCP domain) to yield their holo-forms which make them competent for the activation of 2,3-dihydroxybenzoate (DHB) and L-serine, respectively.</text>
</comment>
<name>A0A7Z2V8Z7_XANCA</name>